<reference evidence="3 4" key="2">
    <citation type="submission" date="2016-08" db="EMBL/GenBank/DDBJ databases">
        <title>Pervasive Adenine N6-methylation of Active Genes in Fungi.</title>
        <authorList>
            <consortium name="DOE Joint Genome Institute"/>
            <person name="Mondo S.J."/>
            <person name="Dannebaum R.O."/>
            <person name="Kuo R.C."/>
            <person name="Labutti K."/>
            <person name="Haridas S."/>
            <person name="Kuo A."/>
            <person name="Salamov A."/>
            <person name="Ahrendt S.R."/>
            <person name="Lipzen A."/>
            <person name="Sullivan W."/>
            <person name="Andreopoulos W.B."/>
            <person name="Clum A."/>
            <person name="Lindquist E."/>
            <person name="Daum C."/>
            <person name="Ramamoorthy G.K."/>
            <person name="Gryganskyi A."/>
            <person name="Culley D."/>
            <person name="Magnuson J.K."/>
            <person name="James T.Y."/>
            <person name="O'Malley M.A."/>
            <person name="Stajich J.E."/>
            <person name="Spatafora J.W."/>
            <person name="Visel A."/>
            <person name="Grigoriev I.V."/>
        </authorList>
    </citation>
    <scope>NUCLEOTIDE SEQUENCE [LARGE SCALE GENOMIC DNA]</scope>
    <source>
        <strain evidence="4">finn</strain>
    </source>
</reference>
<gene>
    <name evidence="3" type="ORF">BCR36DRAFT_372844</name>
</gene>
<feature type="coiled-coil region" evidence="1">
    <location>
        <begin position="204"/>
        <end position="232"/>
    </location>
</feature>
<proteinExistence type="predicted"/>
<feature type="compositionally biased region" description="Acidic residues" evidence="2">
    <location>
        <begin position="498"/>
        <end position="512"/>
    </location>
</feature>
<organism evidence="3 4">
    <name type="scientific">Piromyces finnis</name>
    <dbReference type="NCBI Taxonomy" id="1754191"/>
    <lineage>
        <taxon>Eukaryota</taxon>
        <taxon>Fungi</taxon>
        <taxon>Fungi incertae sedis</taxon>
        <taxon>Chytridiomycota</taxon>
        <taxon>Chytridiomycota incertae sedis</taxon>
        <taxon>Neocallimastigomycetes</taxon>
        <taxon>Neocallimastigales</taxon>
        <taxon>Neocallimastigaceae</taxon>
        <taxon>Piromyces</taxon>
    </lineage>
</organism>
<protein>
    <submittedName>
        <fullName evidence="3">Uncharacterized protein</fullName>
    </submittedName>
</protein>
<evidence type="ECO:0000256" key="1">
    <source>
        <dbReference type="SAM" id="Coils"/>
    </source>
</evidence>
<feature type="region of interest" description="Disordered" evidence="2">
    <location>
        <begin position="70"/>
        <end position="101"/>
    </location>
</feature>
<keyword evidence="4" id="KW-1185">Reference proteome</keyword>
<feature type="region of interest" description="Disordered" evidence="2">
    <location>
        <begin position="1"/>
        <end position="27"/>
    </location>
</feature>
<feature type="compositionally biased region" description="Acidic residues" evidence="2">
    <location>
        <begin position="72"/>
        <end position="82"/>
    </location>
</feature>
<dbReference type="Proteomes" id="UP000193719">
    <property type="component" value="Unassembled WGS sequence"/>
</dbReference>
<dbReference type="EMBL" id="MCFH01000041">
    <property type="protein sequence ID" value="ORX45165.1"/>
    <property type="molecule type" value="Genomic_DNA"/>
</dbReference>
<feature type="region of interest" description="Disordered" evidence="2">
    <location>
        <begin position="493"/>
        <end position="512"/>
    </location>
</feature>
<dbReference type="STRING" id="1754191.A0A1Y1V1G0"/>
<feature type="compositionally biased region" description="Polar residues" evidence="2">
    <location>
        <begin position="87"/>
        <end position="96"/>
    </location>
</feature>
<dbReference type="AlphaFoldDB" id="A0A1Y1V1G0"/>
<evidence type="ECO:0000256" key="2">
    <source>
        <dbReference type="SAM" id="MobiDB-lite"/>
    </source>
</evidence>
<sequence length="512" mass="59513">MRDDMLRKVNIPIDESSNNEANSELDSPPLLEEAINEVSNMVKANTQLSESKAPIRSYTLMSTKGIKIEINSDSESESDSEIEQTKLDSNYKNSPESDNEYSDIFNVSKEKKNLIEEIDNNNDNILTQNYSIIHKVDSENEKSKCKTDLVIEDIESSGSSDVEETKDKQQYNNTNSLFNKLSIINSTFIEEKIKEGNKPLIEEIHDEKEKENESEKENNKLLIEEIHDENEKENNKPLIEEIHDENENGNNKSLIEEIHNENEKENTKPLIEEIHDENEKENNKPLIEEIHDKNENENNKPLIEEIHDENEKENNKLLIEEIHNENENNKPLIEDIHDENENENNKQLLNETQIKYNNSIIQEIKNESSLDIELNKANIKDIEVLDLIEYDKGEDNKVQPESLADTLINRMSTGKTIFDILDSELESSFLKRSIDEKDTDSEDSEAELIINYESYETNNKKENKYEEKQIPISKISFKDTNNKTDKEFNTLFSKDNEIEREDSEAEIINEEN</sequence>
<keyword evidence="1" id="KW-0175">Coiled coil</keyword>
<feature type="compositionally biased region" description="Polar residues" evidence="2">
    <location>
        <begin position="15"/>
        <end position="25"/>
    </location>
</feature>
<name>A0A1Y1V1G0_9FUNG</name>
<comment type="caution">
    <text evidence="3">The sequence shown here is derived from an EMBL/GenBank/DDBJ whole genome shotgun (WGS) entry which is preliminary data.</text>
</comment>
<reference evidence="3 4" key="1">
    <citation type="submission" date="2016-08" db="EMBL/GenBank/DDBJ databases">
        <title>Genomes of anaerobic fungi encode conserved fungal cellulosomes for biomass hydrolysis.</title>
        <authorList>
            <consortium name="DOE Joint Genome Institute"/>
            <person name="Haitjema C.H."/>
            <person name="Gilmore S.P."/>
            <person name="Henske J.K."/>
            <person name="Solomon K.V."/>
            <person name="De Groot R."/>
            <person name="Kuo A."/>
            <person name="Mondo S.J."/>
            <person name="Salamov A.A."/>
            <person name="Labutti K."/>
            <person name="Zhao Z."/>
            <person name="Chiniquy J."/>
            <person name="Barry K."/>
            <person name="Brewer H.M."/>
            <person name="Purvine S.O."/>
            <person name="Wright A.T."/>
            <person name="Boxma B."/>
            <person name="Van Alen T."/>
            <person name="Hackstein J.H."/>
            <person name="Baker S.E."/>
            <person name="Grigoriev I.V."/>
            <person name="O'Malley M.A."/>
        </authorList>
    </citation>
    <scope>NUCLEOTIDE SEQUENCE [LARGE SCALE GENOMIC DNA]</scope>
    <source>
        <strain evidence="4">finn</strain>
    </source>
</reference>
<accession>A0A1Y1V1G0</accession>
<evidence type="ECO:0000313" key="3">
    <source>
        <dbReference type="EMBL" id="ORX45165.1"/>
    </source>
</evidence>
<evidence type="ECO:0000313" key="4">
    <source>
        <dbReference type="Proteomes" id="UP000193719"/>
    </source>
</evidence>